<dbReference type="InterPro" id="IPR011009">
    <property type="entry name" value="Kinase-like_dom_sf"/>
</dbReference>
<keyword evidence="1" id="KW-0802">TPR repeat</keyword>
<evidence type="ECO:0000259" key="4">
    <source>
        <dbReference type="PROSITE" id="PS50011"/>
    </source>
</evidence>
<feature type="coiled-coil region" evidence="2">
    <location>
        <begin position="390"/>
        <end position="434"/>
    </location>
</feature>
<dbReference type="Gene3D" id="1.25.40.10">
    <property type="entry name" value="Tetratricopeptide repeat domain"/>
    <property type="match status" value="1"/>
</dbReference>
<reference evidence="5" key="2">
    <citation type="journal article" date="2021" name="Sci. Rep.">
        <title>The distribution of antibiotic resistance genes in chicken gut microbiota commensals.</title>
        <authorList>
            <person name="Juricova H."/>
            <person name="Matiasovicova J."/>
            <person name="Kubasova T."/>
            <person name="Cejkova D."/>
            <person name="Rychlik I."/>
        </authorList>
    </citation>
    <scope>NUCLEOTIDE SEQUENCE</scope>
    <source>
        <strain evidence="5">An582</strain>
    </source>
</reference>
<organism evidence="5 6">
    <name type="scientific">Mordavella massiliensis</name>
    <dbReference type="NCBI Taxonomy" id="1871024"/>
    <lineage>
        <taxon>Bacteria</taxon>
        <taxon>Bacillati</taxon>
        <taxon>Bacillota</taxon>
        <taxon>Clostridia</taxon>
        <taxon>Eubacteriales</taxon>
        <taxon>Clostridiaceae</taxon>
        <taxon>Mordavella</taxon>
    </lineage>
</organism>
<dbReference type="PROSITE" id="PS50011">
    <property type="entry name" value="PROTEIN_KINASE_DOM"/>
    <property type="match status" value="1"/>
</dbReference>
<gene>
    <name evidence="5" type="ORF">H6A20_11695</name>
</gene>
<dbReference type="EMBL" id="JACJKS010000022">
    <property type="protein sequence ID" value="MBM6949300.1"/>
    <property type="molecule type" value="Genomic_DNA"/>
</dbReference>
<feature type="domain" description="Protein kinase" evidence="4">
    <location>
        <begin position="1"/>
        <end position="206"/>
    </location>
</feature>
<accession>A0A939BHM4</accession>
<comment type="caution">
    <text evidence="5">The sequence shown here is derived from an EMBL/GenBank/DDBJ whole genome shotgun (WGS) entry which is preliminary data.</text>
</comment>
<evidence type="ECO:0000256" key="2">
    <source>
        <dbReference type="SAM" id="Coils"/>
    </source>
</evidence>
<dbReference type="Proteomes" id="UP000705508">
    <property type="component" value="Unassembled WGS sequence"/>
</dbReference>
<evidence type="ECO:0000256" key="3">
    <source>
        <dbReference type="SAM" id="MobiDB-lite"/>
    </source>
</evidence>
<sequence length="510" mass="58792">MEQQAEYDVLKLVENQGRCYVSSDCVAGTPLAVWLKYHPTLPREQLTGWMRQILSELDRFHRCRGNPCYQYVNPYSMIVGEDGRIHLMDLGSPQQQDFRKKLQRRSIRESFLMPDNQYYQRADLADDIYGIGRTFQYMLAAAETSPPIRGAQKKRLRKIIFRCLSQTPGQEAGGRSKKQYQSIQTISDQFPKDRQKTPGGRKKACLAAAVVLCAALSAALLGREIFFADPAGTAKAKEKENKDGEAKEQEVREREDQELKFDMAMLCFLELEDYERSREYFGELREEAPLAASFERLSGFMLQQRPDAAQLTQLLEEIGRQVRDRQDSRCELALLRGYSLLEPEEERAEASGQIISLGEHVLSLGDWKEEDEGHEKEKSVRWQLADAYRAQEETEDAAAQYRELLELEEEDGMREQLYSTLAVLYDENEQAEEAWEVCLQGIRDLPESRLLRIQYIRMQCASPGTDRQICAQTVRTYLDEIPEIADEPEFQKLKEEYGIKVEGEQVWVGN</sequence>
<protein>
    <recommendedName>
        <fullName evidence="4">Protein kinase domain-containing protein</fullName>
    </recommendedName>
</protein>
<name>A0A939BHM4_9CLOT</name>
<evidence type="ECO:0000313" key="5">
    <source>
        <dbReference type="EMBL" id="MBM6949300.1"/>
    </source>
</evidence>
<dbReference type="InterPro" id="IPR000719">
    <property type="entry name" value="Prot_kinase_dom"/>
</dbReference>
<keyword evidence="2" id="KW-0175">Coiled coil</keyword>
<dbReference type="GO" id="GO:0005524">
    <property type="term" value="F:ATP binding"/>
    <property type="evidence" value="ECO:0007669"/>
    <property type="project" value="InterPro"/>
</dbReference>
<reference evidence="5" key="1">
    <citation type="submission" date="2020-08" db="EMBL/GenBank/DDBJ databases">
        <authorList>
            <person name="Cejkova D."/>
            <person name="Kubasova T."/>
            <person name="Jahodarova E."/>
            <person name="Rychlik I."/>
        </authorList>
    </citation>
    <scope>NUCLEOTIDE SEQUENCE</scope>
    <source>
        <strain evidence="5">An582</strain>
    </source>
</reference>
<dbReference type="Gene3D" id="1.10.510.10">
    <property type="entry name" value="Transferase(Phosphotransferase) domain 1"/>
    <property type="match status" value="1"/>
</dbReference>
<dbReference type="PROSITE" id="PS50005">
    <property type="entry name" value="TPR"/>
    <property type="match status" value="1"/>
</dbReference>
<dbReference type="InterPro" id="IPR011990">
    <property type="entry name" value="TPR-like_helical_dom_sf"/>
</dbReference>
<dbReference type="SUPFAM" id="SSF48452">
    <property type="entry name" value="TPR-like"/>
    <property type="match status" value="1"/>
</dbReference>
<feature type="compositionally biased region" description="Basic and acidic residues" evidence="3">
    <location>
        <begin position="235"/>
        <end position="254"/>
    </location>
</feature>
<evidence type="ECO:0000256" key="1">
    <source>
        <dbReference type="PROSITE-ProRule" id="PRU00339"/>
    </source>
</evidence>
<dbReference type="InterPro" id="IPR019734">
    <property type="entry name" value="TPR_rpt"/>
</dbReference>
<dbReference type="SUPFAM" id="SSF56112">
    <property type="entry name" value="Protein kinase-like (PK-like)"/>
    <property type="match status" value="1"/>
</dbReference>
<feature type="region of interest" description="Disordered" evidence="3">
    <location>
        <begin position="233"/>
        <end position="254"/>
    </location>
</feature>
<evidence type="ECO:0000313" key="6">
    <source>
        <dbReference type="Proteomes" id="UP000705508"/>
    </source>
</evidence>
<dbReference type="AlphaFoldDB" id="A0A939BHM4"/>
<dbReference type="GO" id="GO:0004672">
    <property type="term" value="F:protein kinase activity"/>
    <property type="evidence" value="ECO:0007669"/>
    <property type="project" value="InterPro"/>
</dbReference>
<proteinExistence type="predicted"/>
<dbReference type="RefSeq" id="WP_204907300.1">
    <property type="nucleotide sequence ID" value="NZ_JACJKS010000022.1"/>
</dbReference>
<feature type="repeat" description="TPR" evidence="1">
    <location>
        <begin position="378"/>
        <end position="411"/>
    </location>
</feature>